<dbReference type="Proteomes" id="UP001144280">
    <property type="component" value="Unassembled WGS sequence"/>
</dbReference>
<dbReference type="RefSeq" id="WP_281893527.1">
    <property type="nucleotide sequence ID" value="NZ_BSDI01000007.1"/>
</dbReference>
<accession>A0ABQ5QPJ1</accession>
<organism evidence="1 2">
    <name type="scientific">Phytohabitans aurantiacus</name>
    <dbReference type="NCBI Taxonomy" id="3016789"/>
    <lineage>
        <taxon>Bacteria</taxon>
        <taxon>Bacillati</taxon>
        <taxon>Actinomycetota</taxon>
        <taxon>Actinomycetes</taxon>
        <taxon>Micromonosporales</taxon>
        <taxon>Micromonosporaceae</taxon>
    </lineage>
</organism>
<evidence type="ECO:0008006" key="3">
    <source>
        <dbReference type="Google" id="ProtNLM"/>
    </source>
</evidence>
<comment type="caution">
    <text evidence="1">The sequence shown here is derived from an EMBL/GenBank/DDBJ whole genome shotgun (WGS) entry which is preliminary data.</text>
</comment>
<protein>
    <recommendedName>
        <fullName evidence="3">DUF1579 domain-containing protein</fullName>
    </recommendedName>
</protein>
<evidence type="ECO:0000313" key="1">
    <source>
        <dbReference type="EMBL" id="GLH96333.1"/>
    </source>
</evidence>
<reference evidence="1" key="1">
    <citation type="submission" date="2022-12" db="EMBL/GenBank/DDBJ databases">
        <title>New Phytohabitans aurantiacus sp. RD004123 nov., an actinomycete isolated from soil.</title>
        <authorList>
            <person name="Triningsih D.W."/>
            <person name="Harunari E."/>
            <person name="Igarashi Y."/>
        </authorList>
    </citation>
    <scope>NUCLEOTIDE SEQUENCE</scope>
    <source>
        <strain evidence="1">RD004123</strain>
    </source>
</reference>
<proteinExistence type="predicted"/>
<keyword evidence="2" id="KW-1185">Reference proteome</keyword>
<gene>
    <name evidence="1" type="ORF">Pa4123_16070</name>
</gene>
<evidence type="ECO:0000313" key="2">
    <source>
        <dbReference type="Proteomes" id="UP001144280"/>
    </source>
</evidence>
<dbReference type="EMBL" id="BSDI01000007">
    <property type="protein sequence ID" value="GLH96333.1"/>
    <property type="molecule type" value="Genomic_DNA"/>
</dbReference>
<name>A0ABQ5QPJ1_9ACTN</name>
<sequence>MTDLAYTRGDELLSMLRSPVTPEPMVGHWHNTDVTSRGISEVTCSVRDGDLYVAVRGAGPDGPIEWGEVPAEVYADISVTGGARSTVDPADTHYADISATGGGPAFLAVYDHGFMRVYLQGRLNLGILPLAIFTEFVDGSGRSNYYTREILVR</sequence>